<keyword evidence="1" id="KW-0812">Transmembrane</keyword>
<dbReference type="Proteomes" id="UP000807504">
    <property type="component" value="Unassembled WGS sequence"/>
</dbReference>
<reference evidence="3" key="2">
    <citation type="submission" date="2020-06" db="EMBL/GenBank/DDBJ databases">
        <authorList>
            <person name="Sheffer M."/>
        </authorList>
    </citation>
    <scope>NUCLEOTIDE SEQUENCE</scope>
</reference>
<proteinExistence type="predicted"/>
<feature type="chain" id="PRO_5035927351" evidence="2">
    <location>
        <begin position="17"/>
        <end position="436"/>
    </location>
</feature>
<gene>
    <name evidence="3" type="ORF">HNY73_001358</name>
</gene>
<feature type="signal peptide" evidence="2">
    <location>
        <begin position="1"/>
        <end position="16"/>
    </location>
</feature>
<keyword evidence="1" id="KW-0472">Membrane</keyword>
<comment type="caution">
    <text evidence="3">The sequence shown here is derived from an EMBL/GenBank/DDBJ whole genome shotgun (WGS) entry which is preliminary data.</text>
</comment>
<dbReference type="AlphaFoldDB" id="A0A8T0G116"/>
<dbReference type="EMBL" id="JABXBU010000001">
    <property type="protein sequence ID" value="KAF8797047.1"/>
    <property type="molecule type" value="Genomic_DNA"/>
</dbReference>
<reference evidence="3" key="1">
    <citation type="journal article" date="2020" name="bioRxiv">
        <title>Chromosome-level reference genome of the European wasp spider Argiope bruennichi: a resource for studies on range expansion and evolutionary adaptation.</title>
        <authorList>
            <person name="Sheffer M.M."/>
            <person name="Hoppe A."/>
            <person name="Krehenwinkel H."/>
            <person name="Uhl G."/>
            <person name="Kuss A.W."/>
            <person name="Jensen L."/>
            <person name="Jensen C."/>
            <person name="Gillespie R.G."/>
            <person name="Hoff K.J."/>
            <person name="Prost S."/>
        </authorList>
    </citation>
    <scope>NUCLEOTIDE SEQUENCE</scope>
</reference>
<organism evidence="3 4">
    <name type="scientific">Argiope bruennichi</name>
    <name type="common">Wasp spider</name>
    <name type="synonym">Aranea bruennichi</name>
    <dbReference type="NCBI Taxonomy" id="94029"/>
    <lineage>
        <taxon>Eukaryota</taxon>
        <taxon>Metazoa</taxon>
        <taxon>Ecdysozoa</taxon>
        <taxon>Arthropoda</taxon>
        <taxon>Chelicerata</taxon>
        <taxon>Arachnida</taxon>
        <taxon>Araneae</taxon>
        <taxon>Araneomorphae</taxon>
        <taxon>Entelegynae</taxon>
        <taxon>Araneoidea</taxon>
        <taxon>Araneidae</taxon>
        <taxon>Argiope</taxon>
    </lineage>
</organism>
<name>A0A8T0G116_ARGBR</name>
<accession>A0A8T0G116</accession>
<keyword evidence="2" id="KW-0732">Signal</keyword>
<keyword evidence="1" id="KW-1133">Transmembrane helix</keyword>
<evidence type="ECO:0000313" key="3">
    <source>
        <dbReference type="EMBL" id="KAF8797047.1"/>
    </source>
</evidence>
<sequence length="436" mass="49115">MLRYFLCLLLAVSCCALDLFSVKGRPTGVSLRLRNVRSSVRTTPKFMPSTSNKVETRNFEATQTETTLKDNFVEDASVSENETNLDLLLNQNTTAVEVGLSLDEANENSVSNKTGMEFNKTMLKNEAGFETEVLLGDVLKQRIELNESGNISSDAIYQSTEIIENGLLKQDNINQNTANGTDIQTEALHNMEESITSEEQGILQKSVQKRSIRNLSPGEEFLLSVANFEDAKSNDWKRLPYLMNLLQKGKLTVAKEKTLAKRKDGVNRQSEWPMEMLEMMKDLEEEEEDRSDESDKSTSLLSKWSADPMSLILSAIIPISVLIAAVLPILSDQFTTGMYMPSVSTTATGDRSVRKLQEKNTTEFFVPLLENLVASGAQTFDNITEERYNETKTRFLKETFERVTSFVNDRWKSLVNRLSKHKISCDQQNCTAPVIH</sequence>
<protein>
    <submittedName>
        <fullName evidence="3">Uncharacterized protein</fullName>
    </submittedName>
</protein>
<evidence type="ECO:0000313" key="4">
    <source>
        <dbReference type="Proteomes" id="UP000807504"/>
    </source>
</evidence>
<evidence type="ECO:0000256" key="2">
    <source>
        <dbReference type="SAM" id="SignalP"/>
    </source>
</evidence>
<feature type="transmembrane region" description="Helical" evidence="1">
    <location>
        <begin position="309"/>
        <end position="330"/>
    </location>
</feature>
<keyword evidence="4" id="KW-1185">Reference proteome</keyword>
<evidence type="ECO:0000256" key="1">
    <source>
        <dbReference type="SAM" id="Phobius"/>
    </source>
</evidence>